<name>A0A4S3B3S6_9ENTE</name>
<keyword evidence="3" id="KW-0238">DNA-binding</keyword>
<proteinExistence type="predicted"/>
<dbReference type="InterPro" id="IPR027417">
    <property type="entry name" value="P-loop_NTPase"/>
</dbReference>
<keyword evidence="4" id="KW-0812">Transmembrane</keyword>
<keyword evidence="4" id="KW-1133">Transmembrane helix</keyword>
<evidence type="ECO:0000259" key="5">
    <source>
        <dbReference type="SMART" id="SM00534"/>
    </source>
</evidence>
<dbReference type="AlphaFoldDB" id="A0A4S3B3S6"/>
<dbReference type="Pfam" id="PF00488">
    <property type="entry name" value="MutS_V"/>
    <property type="match status" value="1"/>
</dbReference>
<feature type="domain" description="DNA mismatch repair proteins mutS family" evidence="5">
    <location>
        <begin position="356"/>
        <end position="542"/>
    </location>
</feature>
<accession>A0A4S3B3S6</accession>
<protein>
    <submittedName>
        <fullName evidence="6">DNA mismatch repair protein MutS</fullName>
    </submittedName>
</protein>
<dbReference type="SMART" id="SM00534">
    <property type="entry name" value="MUTSac"/>
    <property type="match status" value="1"/>
</dbReference>
<dbReference type="SUPFAM" id="SSF52540">
    <property type="entry name" value="P-loop containing nucleoside triphosphate hydrolases"/>
    <property type="match status" value="1"/>
</dbReference>
<evidence type="ECO:0000256" key="4">
    <source>
        <dbReference type="SAM" id="Phobius"/>
    </source>
</evidence>
<dbReference type="InterPro" id="IPR045076">
    <property type="entry name" value="MutS"/>
</dbReference>
<organism evidence="6 7">
    <name type="scientific">Vagococcus silagei</name>
    <dbReference type="NCBI Taxonomy" id="2508885"/>
    <lineage>
        <taxon>Bacteria</taxon>
        <taxon>Bacillati</taxon>
        <taxon>Bacillota</taxon>
        <taxon>Bacilli</taxon>
        <taxon>Lactobacillales</taxon>
        <taxon>Enterococcaceae</taxon>
        <taxon>Vagococcus</taxon>
    </lineage>
</organism>
<dbReference type="InterPro" id="IPR000432">
    <property type="entry name" value="DNA_mismatch_repair_MutS_C"/>
</dbReference>
<evidence type="ECO:0000256" key="2">
    <source>
        <dbReference type="ARBA" id="ARBA00022840"/>
    </source>
</evidence>
<dbReference type="EMBL" id="SDGV01000016">
    <property type="protein sequence ID" value="THB61098.1"/>
    <property type="molecule type" value="Genomic_DNA"/>
</dbReference>
<keyword evidence="7" id="KW-1185">Reference proteome</keyword>
<feature type="transmembrane region" description="Helical" evidence="4">
    <location>
        <begin position="164"/>
        <end position="182"/>
    </location>
</feature>
<keyword evidence="2" id="KW-0067">ATP-binding</keyword>
<dbReference type="GO" id="GO:0140664">
    <property type="term" value="F:ATP-dependent DNA damage sensor activity"/>
    <property type="evidence" value="ECO:0007669"/>
    <property type="project" value="InterPro"/>
</dbReference>
<keyword evidence="4" id="KW-0472">Membrane</keyword>
<feature type="transmembrane region" description="Helical" evidence="4">
    <location>
        <begin position="188"/>
        <end position="205"/>
    </location>
</feature>
<evidence type="ECO:0000313" key="6">
    <source>
        <dbReference type="EMBL" id="THB61098.1"/>
    </source>
</evidence>
<dbReference type="RefSeq" id="WP_136136979.1">
    <property type="nucleotide sequence ID" value="NZ_SDGV01000016.1"/>
</dbReference>
<feature type="transmembrane region" description="Helical" evidence="4">
    <location>
        <begin position="268"/>
        <end position="290"/>
    </location>
</feature>
<dbReference type="GO" id="GO:0006298">
    <property type="term" value="P:mismatch repair"/>
    <property type="evidence" value="ECO:0007669"/>
    <property type="project" value="InterPro"/>
</dbReference>
<dbReference type="PANTHER" id="PTHR11361">
    <property type="entry name" value="DNA MISMATCH REPAIR PROTEIN MUTS FAMILY MEMBER"/>
    <property type="match status" value="1"/>
</dbReference>
<dbReference type="Proteomes" id="UP000310506">
    <property type="component" value="Unassembled WGS sequence"/>
</dbReference>
<keyword evidence="1" id="KW-0547">Nucleotide-binding</keyword>
<dbReference type="PANTHER" id="PTHR11361:SF152">
    <property type="entry name" value="DNA MISMATCH REPAIR PROTEIN"/>
    <property type="match status" value="1"/>
</dbReference>
<evidence type="ECO:0000313" key="7">
    <source>
        <dbReference type="Proteomes" id="UP000310506"/>
    </source>
</evidence>
<evidence type="ECO:0000256" key="3">
    <source>
        <dbReference type="ARBA" id="ARBA00023125"/>
    </source>
</evidence>
<feature type="transmembrane region" description="Helical" evidence="4">
    <location>
        <begin position="6"/>
        <end position="22"/>
    </location>
</feature>
<dbReference type="GO" id="GO:0030983">
    <property type="term" value="F:mismatched DNA binding"/>
    <property type="evidence" value="ECO:0007669"/>
    <property type="project" value="InterPro"/>
</dbReference>
<dbReference type="OrthoDB" id="9802448at2"/>
<reference evidence="6 7" key="1">
    <citation type="submission" date="2019-01" db="EMBL/GenBank/DDBJ databases">
        <title>Vagococcus silagei sp. nov. isolated from brewer's grain.</title>
        <authorList>
            <person name="Guu J.-R."/>
        </authorList>
    </citation>
    <scope>NUCLEOTIDE SEQUENCE [LARGE SCALE GENOMIC DNA]</scope>
    <source>
        <strain evidence="6 7">2B-2</strain>
    </source>
</reference>
<evidence type="ECO:0000256" key="1">
    <source>
        <dbReference type="ARBA" id="ARBA00022741"/>
    </source>
</evidence>
<sequence length="557" mass="63980">MAKYYYLLLLFVALTVLIFLILEKRNKRRLLLKIKREWQEVSVVNNQKNENGLMKASMKIGAFTKAPTNIDRRTWEDLDLFKVFQKINHTYSTVGEEFLYYQLRTLKVKETDFEQLEARVAYFEKNPVVREQVQYHFASLGKINTNHSYLYFEPEKTKSLTEKFDFTFLGLLPVASLVLIFFAKELGIGLLIGSMMLNTILYLVYKAKLEVELTSMSYLIRALSLAKKLTTYDIPDQNKLKTAMTDLQKVLKWGVFFRTKNGSEAEMILEMFISIFLLPFVSFKVVIGLLQKQQQKLWLTWQTLGEIEAAISVLNYRENQAIKWCAPQFVATEILKGEGVDHPLIENPVGNPVFAAKPILITGSNASGKSTYIKSVAINCILAQTLHMALADSLEMKPGRVVTSMGIVDNLDDGDSYFMVEIKSLKRLLTESKEQAFTYCFIDEILRGTNTIERISASSSMIQWLSKQHCLCFIATHDIELATILGETCENIYFSEEVDEAQGFYFDYELKHGINTKRNALKLLRHLDFPSDLVASAENELAYFEAQHTWRVLPNEE</sequence>
<gene>
    <name evidence="6" type="ORF">ESZ54_07120</name>
</gene>
<dbReference type="GO" id="GO:0005829">
    <property type="term" value="C:cytosol"/>
    <property type="evidence" value="ECO:0007669"/>
    <property type="project" value="TreeGrafter"/>
</dbReference>
<dbReference type="GO" id="GO:0005524">
    <property type="term" value="F:ATP binding"/>
    <property type="evidence" value="ECO:0007669"/>
    <property type="project" value="UniProtKB-KW"/>
</dbReference>
<comment type="caution">
    <text evidence="6">The sequence shown here is derived from an EMBL/GenBank/DDBJ whole genome shotgun (WGS) entry which is preliminary data.</text>
</comment>
<dbReference type="Gene3D" id="3.40.50.300">
    <property type="entry name" value="P-loop containing nucleotide triphosphate hydrolases"/>
    <property type="match status" value="1"/>
</dbReference>